<evidence type="ECO:0000256" key="3">
    <source>
        <dbReference type="ARBA" id="ARBA00022670"/>
    </source>
</evidence>
<dbReference type="InterPro" id="IPR042089">
    <property type="entry name" value="Peptidase_M13_dom_2"/>
</dbReference>
<sequence>MNIKTILPMMMIAAVPMTGFAQKQAGIKESNLDRTARPADDFYQFATGGWQKNNPLPAAYSRYGSFDQLGEDNNKRINTILTGLLKTKAKVGSVEQKLSDFYKLAMDSVRRNKEGVAPVMPLLNEMEAAKTLDDLRAIQLKYASRSYGVPVSYGFGADEKNAKMNILNIRQSGLTLGQKDYYLDNDKSTTEIRNAFKQHIVNMFKLFGFSQAQAEMKSKAIMRYETAIALISKSRTELRDSKANYNKMTLVDFKAKYPNIRLEQLVNADGVKSEYIQEMIVGQPTFLAGVDKLTETETADELRARMEWEVMLEAVNYLSDDVRAEYFNFFSKTMRGTKQDYPRWKRATQQVESQMGEALGRIYCERYFPASSKQRMEELIKNLQVSLAERIKAQSWMSEETKQAALDKLSAFYVKVGYPNKWQDLSRLGIDPTKSYYENVMNCRKFWHEVHIEETAGKEVDKDKWYMNPQTVNAYYNPTTNEICFPAGILQYPFFDPKADDAFNYGAIGVVIGHEMTHGFDDNGRNYDKDGNMKDWWAKGDGDKFKARTTPFGQFFSNISVLPDLKANGNLTMGENLADHGGLMVSFNALKNAMKGKKAQNIYGFTPEQRFFLAYSGVWAANITEAEIRNRTKSDPHSLGEWRVNGALPHIDAWYDAFNVQPNDKLYLPKEQRLDLW</sequence>
<dbReference type="Pfam" id="PF05649">
    <property type="entry name" value="Peptidase_M13_N"/>
    <property type="match status" value="1"/>
</dbReference>
<dbReference type="GO" id="GO:0004222">
    <property type="term" value="F:metalloendopeptidase activity"/>
    <property type="evidence" value="ECO:0007669"/>
    <property type="project" value="InterPro"/>
</dbReference>
<dbReference type="PRINTS" id="PR00786">
    <property type="entry name" value="NEPRILYSIN"/>
</dbReference>
<evidence type="ECO:0000259" key="9">
    <source>
        <dbReference type="Pfam" id="PF05649"/>
    </source>
</evidence>
<dbReference type="PANTHER" id="PTHR11733">
    <property type="entry name" value="ZINC METALLOPROTEASE FAMILY M13 NEPRILYSIN-RELATED"/>
    <property type="match status" value="1"/>
</dbReference>
<evidence type="ECO:0000256" key="2">
    <source>
        <dbReference type="ARBA" id="ARBA00007357"/>
    </source>
</evidence>
<dbReference type="GO" id="GO:0005886">
    <property type="term" value="C:plasma membrane"/>
    <property type="evidence" value="ECO:0007669"/>
    <property type="project" value="TreeGrafter"/>
</dbReference>
<dbReference type="AlphaFoldDB" id="A0A2A6EHT2"/>
<dbReference type="InterPro" id="IPR024079">
    <property type="entry name" value="MetalloPept_cat_dom_sf"/>
</dbReference>
<name>A0A2A6EHT2_PREIN</name>
<feature type="domain" description="Peptidase M13 N-terminal" evidence="9">
    <location>
        <begin position="38"/>
        <end position="419"/>
    </location>
</feature>
<dbReference type="Gene3D" id="3.40.390.10">
    <property type="entry name" value="Collagenase (Catalytic Domain)"/>
    <property type="match status" value="1"/>
</dbReference>
<protein>
    <submittedName>
        <fullName evidence="10">Peptidase M13</fullName>
    </submittedName>
</protein>
<dbReference type="Pfam" id="PF01431">
    <property type="entry name" value="Peptidase_M13"/>
    <property type="match status" value="1"/>
</dbReference>
<dbReference type="InterPro" id="IPR018497">
    <property type="entry name" value="Peptidase_M13_C"/>
</dbReference>
<evidence type="ECO:0000313" key="10">
    <source>
        <dbReference type="EMBL" id="PDP61017.1"/>
    </source>
</evidence>
<dbReference type="InterPro" id="IPR000718">
    <property type="entry name" value="Peptidase_M13"/>
</dbReference>
<comment type="caution">
    <text evidence="10">The sequence shown here is derived from an EMBL/GenBank/DDBJ whole genome shotgun (WGS) entry which is preliminary data.</text>
</comment>
<dbReference type="SUPFAM" id="SSF55486">
    <property type="entry name" value="Metalloproteases ('zincins'), catalytic domain"/>
    <property type="match status" value="1"/>
</dbReference>
<keyword evidence="4" id="KW-0479">Metal-binding</keyword>
<dbReference type="CDD" id="cd08662">
    <property type="entry name" value="M13"/>
    <property type="match status" value="1"/>
</dbReference>
<organism evidence="10 11">
    <name type="scientific">Prevotella intermedia</name>
    <dbReference type="NCBI Taxonomy" id="28131"/>
    <lineage>
        <taxon>Bacteria</taxon>
        <taxon>Pseudomonadati</taxon>
        <taxon>Bacteroidota</taxon>
        <taxon>Bacteroidia</taxon>
        <taxon>Bacteroidales</taxon>
        <taxon>Prevotellaceae</taxon>
        <taxon>Prevotella</taxon>
    </lineage>
</organism>
<dbReference type="PROSITE" id="PS51885">
    <property type="entry name" value="NEPRILYSIN"/>
    <property type="match status" value="1"/>
</dbReference>
<dbReference type="GO" id="GO:0016485">
    <property type="term" value="P:protein processing"/>
    <property type="evidence" value="ECO:0007669"/>
    <property type="project" value="TreeGrafter"/>
</dbReference>
<keyword evidence="6" id="KW-0862">Zinc</keyword>
<keyword evidence="7" id="KW-0482">Metalloprotease</keyword>
<evidence type="ECO:0000256" key="7">
    <source>
        <dbReference type="ARBA" id="ARBA00023049"/>
    </source>
</evidence>
<dbReference type="GO" id="GO:0046872">
    <property type="term" value="F:metal ion binding"/>
    <property type="evidence" value="ECO:0007669"/>
    <property type="project" value="UniProtKB-KW"/>
</dbReference>
<accession>A0A2A6EHT2</accession>
<evidence type="ECO:0000256" key="4">
    <source>
        <dbReference type="ARBA" id="ARBA00022723"/>
    </source>
</evidence>
<evidence type="ECO:0000256" key="1">
    <source>
        <dbReference type="ARBA" id="ARBA00001947"/>
    </source>
</evidence>
<keyword evidence="5" id="KW-0378">Hydrolase</keyword>
<keyword evidence="3" id="KW-0645">Protease</keyword>
<evidence type="ECO:0000256" key="6">
    <source>
        <dbReference type="ARBA" id="ARBA00022833"/>
    </source>
</evidence>
<dbReference type="EMBL" id="NSLY01000004">
    <property type="protein sequence ID" value="PDP61017.1"/>
    <property type="molecule type" value="Genomic_DNA"/>
</dbReference>
<evidence type="ECO:0000259" key="8">
    <source>
        <dbReference type="Pfam" id="PF01431"/>
    </source>
</evidence>
<dbReference type="PANTHER" id="PTHR11733:SF167">
    <property type="entry name" value="FI17812P1-RELATED"/>
    <property type="match status" value="1"/>
</dbReference>
<dbReference type="Proteomes" id="UP000219058">
    <property type="component" value="Unassembled WGS sequence"/>
</dbReference>
<comment type="similarity">
    <text evidence="2">Belongs to the peptidase M13 family.</text>
</comment>
<dbReference type="Gene3D" id="1.10.1380.10">
    <property type="entry name" value="Neutral endopeptidase , domain2"/>
    <property type="match status" value="1"/>
</dbReference>
<gene>
    <name evidence="10" type="ORF">CLI71_02070</name>
</gene>
<dbReference type="InterPro" id="IPR008753">
    <property type="entry name" value="Peptidase_M13_N"/>
</dbReference>
<dbReference type="RefSeq" id="WP_097549518.1">
    <property type="nucleotide sequence ID" value="NZ_NSLY01000004.1"/>
</dbReference>
<proteinExistence type="inferred from homology"/>
<feature type="domain" description="Peptidase M13 C-terminal" evidence="8">
    <location>
        <begin position="473"/>
        <end position="673"/>
    </location>
</feature>
<evidence type="ECO:0000256" key="5">
    <source>
        <dbReference type="ARBA" id="ARBA00022801"/>
    </source>
</evidence>
<comment type="cofactor">
    <cofactor evidence="1">
        <name>Zn(2+)</name>
        <dbReference type="ChEBI" id="CHEBI:29105"/>
    </cofactor>
</comment>
<evidence type="ECO:0000313" key="11">
    <source>
        <dbReference type="Proteomes" id="UP000219058"/>
    </source>
</evidence>
<reference evidence="10 11" key="1">
    <citation type="submission" date="2017-09" db="EMBL/GenBank/DDBJ databases">
        <title>Phase variable restriction modification systems are present in the genome sequences of periodontal pathogens Prevotella intermedia, Tannerella forsythia and Porphyromonas gingivalis.</title>
        <authorList>
            <person name="Haigh R.D."/>
            <person name="Crawford L."/>
            <person name="Ralph J."/>
            <person name="Wanford J."/>
            <person name="Vartoukian S.R."/>
            <person name="Hijazib K."/>
            <person name="Wade W."/>
            <person name="Oggioni M.R."/>
        </authorList>
    </citation>
    <scope>NUCLEOTIDE SEQUENCE [LARGE SCALE GENOMIC DNA]</scope>
    <source>
        <strain evidence="10 11">WW2834</strain>
    </source>
</reference>